<evidence type="ECO:0000259" key="3">
    <source>
        <dbReference type="Pfam" id="PF13529"/>
    </source>
</evidence>
<evidence type="ECO:0000256" key="2">
    <source>
        <dbReference type="SAM" id="Phobius"/>
    </source>
</evidence>
<comment type="caution">
    <text evidence="4">The sequence shown here is derived from an EMBL/GenBank/DDBJ whole genome shotgun (WGS) entry which is preliminary data.</text>
</comment>
<dbReference type="InterPro" id="IPR039564">
    <property type="entry name" value="Peptidase_C39-like"/>
</dbReference>
<feature type="domain" description="Peptidase C39-like" evidence="3">
    <location>
        <begin position="73"/>
        <end position="218"/>
    </location>
</feature>
<protein>
    <recommendedName>
        <fullName evidence="3">Peptidase C39-like domain-containing protein</fullName>
    </recommendedName>
</protein>
<evidence type="ECO:0000313" key="4">
    <source>
        <dbReference type="EMBL" id="OGZ60575.1"/>
    </source>
</evidence>
<name>A0A1G2HDM4_9BACT</name>
<evidence type="ECO:0000256" key="1">
    <source>
        <dbReference type="SAM" id="MobiDB-lite"/>
    </source>
</evidence>
<accession>A0A1G2HDM4</accession>
<feature type="region of interest" description="Disordered" evidence="1">
    <location>
        <begin position="43"/>
        <end position="62"/>
    </location>
</feature>
<dbReference type="EMBL" id="MHOH01000017">
    <property type="protein sequence ID" value="OGZ60575.1"/>
    <property type="molecule type" value="Genomic_DNA"/>
</dbReference>
<evidence type="ECO:0000313" key="5">
    <source>
        <dbReference type="Proteomes" id="UP000178835"/>
    </source>
</evidence>
<dbReference type="Proteomes" id="UP000178835">
    <property type="component" value="Unassembled WGS sequence"/>
</dbReference>
<gene>
    <name evidence="4" type="ORF">A2919_01705</name>
</gene>
<dbReference type="Gene3D" id="3.90.70.10">
    <property type="entry name" value="Cysteine proteinases"/>
    <property type="match status" value="1"/>
</dbReference>
<feature type="transmembrane region" description="Helical" evidence="2">
    <location>
        <begin position="7"/>
        <end position="24"/>
    </location>
</feature>
<dbReference type="AlphaFoldDB" id="A0A1G2HDM4"/>
<reference evidence="4 5" key="1">
    <citation type="journal article" date="2016" name="Nat. Commun.">
        <title>Thousands of microbial genomes shed light on interconnected biogeochemical processes in an aquifer system.</title>
        <authorList>
            <person name="Anantharaman K."/>
            <person name="Brown C.T."/>
            <person name="Hug L.A."/>
            <person name="Sharon I."/>
            <person name="Castelle C.J."/>
            <person name="Probst A.J."/>
            <person name="Thomas B.C."/>
            <person name="Singh A."/>
            <person name="Wilkins M.J."/>
            <person name="Karaoz U."/>
            <person name="Brodie E.L."/>
            <person name="Williams K.H."/>
            <person name="Hubbard S.S."/>
            <person name="Banfield J.F."/>
        </authorList>
    </citation>
    <scope>NUCLEOTIDE SEQUENCE [LARGE SCALE GENOMIC DNA]</scope>
</reference>
<proteinExistence type="predicted"/>
<keyword evidence="2" id="KW-0472">Membrane</keyword>
<sequence length="261" mass="29308">MKITGKIPVLLFVAMLIVGGWFFFAREGTAPSVDEGAVDFIDPSQDKLLPDEDENADGDNGSTDIPQTQAILLNVPFSSQAPFGNWDDTRQQDGCEEVSVIMAVRWARGQGLTLAEAEQEIIAISDWEQANYGQFHDSSAKDTVERIFRGYFGFTKTRLVYDITVEDIKSELYKGNLVIVSTNGKKLNNPYFTDGGPDNHMFPVIGYDPNTKEFITNDNGTRRGEKYRYHENVLKSALRDYPTGYHEPNPYIRTAMIVVSK</sequence>
<keyword evidence="2" id="KW-1133">Transmembrane helix</keyword>
<dbReference type="Pfam" id="PF13529">
    <property type="entry name" value="Peptidase_C39_2"/>
    <property type="match status" value="1"/>
</dbReference>
<organism evidence="4 5">
    <name type="scientific">Candidatus Spechtbacteria bacterium RIFCSPLOWO2_01_FULL_43_12</name>
    <dbReference type="NCBI Taxonomy" id="1802162"/>
    <lineage>
        <taxon>Bacteria</taxon>
        <taxon>Candidatus Spechtiibacteriota</taxon>
    </lineage>
</organism>
<keyword evidence="2" id="KW-0812">Transmembrane</keyword>